<evidence type="ECO:0000256" key="1">
    <source>
        <dbReference type="SAM" id="Phobius"/>
    </source>
</evidence>
<protein>
    <submittedName>
        <fullName evidence="2">Uncharacterized protein</fullName>
    </submittedName>
</protein>
<evidence type="ECO:0000313" key="3">
    <source>
        <dbReference type="Proteomes" id="UP001595859"/>
    </source>
</evidence>
<feature type="transmembrane region" description="Helical" evidence="1">
    <location>
        <begin position="12"/>
        <end position="38"/>
    </location>
</feature>
<sequence>MDTMHDSESTGWVLFTWPMLALLLITTLLAGVVLGGLIEHVRSR</sequence>
<name>A0ABV9RXH2_9PSEU</name>
<dbReference type="Proteomes" id="UP001595859">
    <property type="component" value="Unassembled WGS sequence"/>
</dbReference>
<keyword evidence="1" id="KW-0812">Transmembrane</keyword>
<dbReference type="RefSeq" id="WP_378055598.1">
    <property type="nucleotide sequence ID" value="NZ_JBHSIS010000003.1"/>
</dbReference>
<keyword evidence="1" id="KW-0472">Membrane</keyword>
<dbReference type="EMBL" id="JBHSIS010000003">
    <property type="protein sequence ID" value="MFC4853662.1"/>
    <property type="molecule type" value="Genomic_DNA"/>
</dbReference>
<gene>
    <name evidence="2" type="ORF">ACFPCV_09095</name>
</gene>
<accession>A0ABV9RXH2</accession>
<comment type="caution">
    <text evidence="2">The sequence shown here is derived from an EMBL/GenBank/DDBJ whole genome shotgun (WGS) entry which is preliminary data.</text>
</comment>
<reference evidence="3" key="1">
    <citation type="journal article" date="2019" name="Int. J. Syst. Evol. Microbiol.">
        <title>The Global Catalogue of Microorganisms (GCM) 10K type strain sequencing project: providing services to taxonomists for standard genome sequencing and annotation.</title>
        <authorList>
            <consortium name="The Broad Institute Genomics Platform"/>
            <consortium name="The Broad Institute Genome Sequencing Center for Infectious Disease"/>
            <person name="Wu L."/>
            <person name="Ma J."/>
        </authorList>
    </citation>
    <scope>NUCLEOTIDE SEQUENCE [LARGE SCALE GENOMIC DNA]</scope>
    <source>
        <strain evidence="3">ZS-22-S1</strain>
    </source>
</reference>
<evidence type="ECO:0000313" key="2">
    <source>
        <dbReference type="EMBL" id="MFC4853662.1"/>
    </source>
</evidence>
<proteinExistence type="predicted"/>
<keyword evidence="3" id="KW-1185">Reference proteome</keyword>
<keyword evidence="1" id="KW-1133">Transmembrane helix</keyword>
<organism evidence="2 3">
    <name type="scientific">Actinophytocola glycyrrhizae</name>
    <dbReference type="NCBI Taxonomy" id="2044873"/>
    <lineage>
        <taxon>Bacteria</taxon>
        <taxon>Bacillati</taxon>
        <taxon>Actinomycetota</taxon>
        <taxon>Actinomycetes</taxon>
        <taxon>Pseudonocardiales</taxon>
        <taxon>Pseudonocardiaceae</taxon>
    </lineage>
</organism>